<dbReference type="EMBL" id="CP009170">
    <property type="protein sequence ID" value="AIS53096.1"/>
    <property type="molecule type" value="Genomic_DNA"/>
</dbReference>
<evidence type="ECO:0000313" key="3">
    <source>
        <dbReference type="Proteomes" id="UP000029669"/>
    </source>
</evidence>
<dbReference type="RefSeq" id="WP_049685733.1">
    <property type="nucleotide sequence ID" value="NZ_OZ020628.2"/>
</dbReference>
<proteinExistence type="predicted"/>
<dbReference type="HOGENOM" id="CLU_194269_2_1_9"/>
<evidence type="ECO:0000313" key="2">
    <source>
        <dbReference type="EMBL" id="AIS53096.1"/>
    </source>
</evidence>
<keyword evidence="1" id="KW-0472">Membrane</keyword>
<accession>A0A097ATF9</accession>
<dbReference type="AlphaFoldDB" id="A0A097ATF9"/>
<feature type="transmembrane region" description="Helical" evidence="1">
    <location>
        <begin position="31"/>
        <end position="50"/>
    </location>
</feature>
<gene>
    <name evidence="2" type="ORF">TKV_c19520</name>
</gene>
<evidence type="ECO:0000256" key="1">
    <source>
        <dbReference type="SAM" id="Phobius"/>
    </source>
</evidence>
<dbReference type="KEGG" id="tki:TKV_c19520"/>
<protein>
    <submittedName>
        <fullName evidence="2">Uncharacterized protein</fullName>
    </submittedName>
</protein>
<feature type="transmembrane region" description="Helical" evidence="1">
    <location>
        <begin position="6"/>
        <end position="24"/>
    </location>
</feature>
<dbReference type="Proteomes" id="UP000029669">
    <property type="component" value="Chromosome"/>
</dbReference>
<keyword evidence="1" id="KW-0812">Transmembrane</keyword>
<keyword evidence="3" id="KW-1185">Reference proteome</keyword>
<sequence length="80" mass="9438">MLEITILTIVFVITATVEFVPLFKQKKWKEIIISFILLSVSYILYILWIFDITIEPVSKIVGIIYKPMINLWNQLSFLCK</sequence>
<keyword evidence="1" id="KW-1133">Transmembrane helix</keyword>
<organism evidence="2 3">
    <name type="scientific">Thermoanaerobacter kivui</name>
    <name type="common">Acetogenium kivui</name>
    <dbReference type="NCBI Taxonomy" id="2325"/>
    <lineage>
        <taxon>Bacteria</taxon>
        <taxon>Bacillati</taxon>
        <taxon>Bacillota</taxon>
        <taxon>Clostridia</taxon>
        <taxon>Thermoanaerobacterales</taxon>
        <taxon>Thermoanaerobacteraceae</taxon>
        <taxon>Thermoanaerobacter</taxon>
    </lineage>
</organism>
<name>A0A097ATF9_THEKI</name>
<reference evidence="3" key="1">
    <citation type="journal article" date="2015" name="Genome Announc.">
        <title>Whole-Genome Sequences of 80 Environmental and Clinical Isolates of Burkholderia pseudomallei.</title>
        <authorList>
            <person name="Johnson S.L."/>
            <person name="Baker A.L."/>
            <person name="Chain P.S."/>
            <person name="Currie B.J."/>
            <person name="Daligault H.E."/>
            <person name="Davenport K.W."/>
            <person name="Davis C.B."/>
            <person name="Inglis T.J."/>
            <person name="Kaestli M."/>
            <person name="Koren S."/>
            <person name="Mayo M."/>
            <person name="Merritt A.J."/>
            <person name="Price E.P."/>
            <person name="Sarovich D.S."/>
            <person name="Warner J."/>
            <person name="Rosovitz M.J."/>
        </authorList>
    </citation>
    <scope>NUCLEOTIDE SEQUENCE [LARGE SCALE GENOMIC DNA]</scope>
    <source>
        <strain evidence="3">DSM 2030</strain>
    </source>
</reference>